<dbReference type="InterPro" id="IPR000836">
    <property type="entry name" value="PRTase_dom"/>
</dbReference>
<comment type="similarity">
    <text evidence="1">Belongs to the ComF/GntX family.</text>
</comment>
<feature type="domain" description="Phosphoribosyltransferase" evidence="2">
    <location>
        <begin position="152"/>
        <end position="245"/>
    </location>
</feature>
<reference evidence="3 4" key="1">
    <citation type="submission" date="2020-04" db="EMBL/GenBank/DDBJ databases">
        <title>Collinsella sp. KGMB02528 nov., an anaerobic actinobacterium isolated from human feces.</title>
        <authorList>
            <person name="Han K.-I."/>
            <person name="Eom M.K."/>
            <person name="Kim J.-S."/>
            <person name="Lee K.C."/>
            <person name="Suh M.K."/>
            <person name="Park S.-H."/>
            <person name="Lee J.H."/>
            <person name="Kang S.W."/>
            <person name="Park J.-E."/>
            <person name="Oh B.S."/>
            <person name="Yu S.Y."/>
            <person name="Choi S.-H."/>
            <person name="Lee D.H."/>
            <person name="Yoon H."/>
            <person name="Kim B.-Y."/>
            <person name="Lee J.H."/>
            <person name="Lee J.-S."/>
        </authorList>
    </citation>
    <scope>NUCLEOTIDE SEQUENCE [LARGE SCALE GENOMIC DNA]</scope>
    <source>
        <strain evidence="3 4">KGMB02528</strain>
    </source>
</reference>
<evidence type="ECO:0000313" key="3">
    <source>
        <dbReference type="EMBL" id="NMF56317.1"/>
    </source>
</evidence>
<dbReference type="InterPro" id="IPR029057">
    <property type="entry name" value="PRTase-like"/>
</dbReference>
<dbReference type="PANTHER" id="PTHR47505">
    <property type="entry name" value="DNA UTILIZATION PROTEIN YHGH"/>
    <property type="match status" value="1"/>
</dbReference>
<sequence length="249" mass="26979">MLSYPPSTPWERVRDATLELLSPTRCVACERPGSLVCDACAARIVIIDPIFACLRCGAPFGNLLCTECQSESCQDKKEANSCLAACVFEGVPARIVRAYKDGGERRLAAWIAHALFDAVHRAQKAVPKRMDAFALDADAVVFVPATSVAYRRRGFDHMEAVAREFSNLMGIPVLDALAKWDACDQRKLGRGGRLANAADAYDVVEPVAGMRLLLIDDVITTGATMGSCAEVLKRAGAVKIDCLAFARVW</sequence>
<protein>
    <submittedName>
        <fullName evidence="3">ComF family protein</fullName>
    </submittedName>
</protein>
<dbReference type="Pfam" id="PF00156">
    <property type="entry name" value="Pribosyltran"/>
    <property type="match status" value="1"/>
</dbReference>
<evidence type="ECO:0000259" key="2">
    <source>
        <dbReference type="Pfam" id="PF00156"/>
    </source>
</evidence>
<accession>A0A7X9UDF4</accession>
<dbReference type="SUPFAM" id="SSF53271">
    <property type="entry name" value="PRTase-like"/>
    <property type="match status" value="1"/>
</dbReference>
<dbReference type="InterPro" id="IPR051910">
    <property type="entry name" value="ComF/GntX_DNA_util-trans"/>
</dbReference>
<dbReference type="PANTHER" id="PTHR47505:SF1">
    <property type="entry name" value="DNA UTILIZATION PROTEIN YHGH"/>
    <property type="match status" value="1"/>
</dbReference>
<dbReference type="AlphaFoldDB" id="A0A7X9UDF4"/>
<organism evidence="3 4">
    <name type="scientific">Collinsella acetigenes</name>
    <dbReference type="NCBI Taxonomy" id="2713419"/>
    <lineage>
        <taxon>Bacteria</taxon>
        <taxon>Bacillati</taxon>
        <taxon>Actinomycetota</taxon>
        <taxon>Coriobacteriia</taxon>
        <taxon>Coriobacteriales</taxon>
        <taxon>Coriobacteriaceae</taxon>
        <taxon>Collinsella</taxon>
    </lineage>
</organism>
<evidence type="ECO:0000256" key="1">
    <source>
        <dbReference type="ARBA" id="ARBA00008007"/>
    </source>
</evidence>
<dbReference type="Gene3D" id="3.40.50.2020">
    <property type="match status" value="1"/>
</dbReference>
<keyword evidence="4" id="KW-1185">Reference proteome</keyword>
<dbReference type="Proteomes" id="UP000546970">
    <property type="component" value="Unassembled WGS sequence"/>
</dbReference>
<dbReference type="CDD" id="cd06223">
    <property type="entry name" value="PRTases_typeI"/>
    <property type="match status" value="1"/>
</dbReference>
<proteinExistence type="inferred from homology"/>
<name>A0A7X9UDF4_9ACTN</name>
<gene>
    <name evidence="3" type="ORF">HF320_08280</name>
</gene>
<evidence type="ECO:0000313" key="4">
    <source>
        <dbReference type="Proteomes" id="UP000546970"/>
    </source>
</evidence>
<dbReference type="EMBL" id="JABBCP010000007">
    <property type="protein sequence ID" value="NMF56317.1"/>
    <property type="molecule type" value="Genomic_DNA"/>
</dbReference>
<comment type="caution">
    <text evidence="3">The sequence shown here is derived from an EMBL/GenBank/DDBJ whole genome shotgun (WGS) entry which is preliminary data.</text>
</comment>
<dbReference type="RefSeq" id="WP_169277876.1">
    <property type="nucleotide sequence ID" value="NZ_JABBCP010000007.1"/>
</dbReference>